<name>A0A8C0X567_CASCN</name>
<accession>A0A8C0X567</accession>
<proteinExistence type="predicted"/>
<protein>
    <submittedName>
        <fullName evidence="2">Uncharacterized protein</fullName>
    </submittedName>
</protein>
<keyword evidence="1" id="KW-1133">Transmembrane helix</keyword>
<reference evidence="2" key="1">
    <citation type="submission" date="2023-09" db="UniProtKB">
        <authorList>
            <consortium name="Ensembl"/>
        </authorList>
    </citation>
    <scope>IDENTIFICATION</scope>
</reference>
<evidence type="ECO:0000313" key="2">
    <source>
        <dbReference type="Ensembl" id="ENSCCNP00000020426.1"/>
    </source>
</evidence>
<organism evidence="2">
    <name type="scientific">Castor canadensis</name>
    <name type="common">American beaver</name>
    <dbReference type="NCBI Taxonomy" id="51338"/>
    <lineage>
        <taxon>Eukaryota</taxon>
        <taxon>Metazoa</taxon>
        <taxon>Chordata</taxon>
        <taxon>Craniata</taxon>
        <taxon>Vertebrata</taxon>
        <taxon>Euteleostomi</taxon>
        <taxon>Mammalia</taxon>
        <taxon>Eutheria</taxon>
        <taxon>Euarchontoglires</taxon>
        <taxon>Glires</taxon>
        <taxon>Rodentia</taxon>
        <taxon>Castorimorpha</taxon>
        <taxon>Castoridae</taxon>
        <taxon>Castor</taxon>
    </lineage>
</organism>
<dbReference type="AlphaFoldDB" id="A0A8C0X567"/>
<evidence type="ECO:0000256" key="1">
    <source>
        <dbReference type="SAM" id="Phobius"/>
    </source>
</evidence>
<sequence length="54" mass="5804">MASSVIAVGLIIAATGFVAINVLQDMKHMETQVKTGFSKSTKIFSPALLPLWQL</sequence>
<dbReference type="Ensembl" id="ENSCCNT00000026386.1">
    <property type="protein sequence ID" value="ENSCCNP00000020426.1"/>
    <property type="gene ID" value="ENSCCNG00000020378.1"/>
</dbReference>
<keyword evidence="1" id="KW-0812">Transmembrane</keyword>
<feature type="transmembrane region" description="Helical" evidence="1">
    <location>
        <begin position="6"/>
        <end position="23"/>
    </location>
</feature>
<keyword evidence="1" id="KW-0472">Membrane</keyword>